<organism evidence="2 3">
    <name type="scientific">Brassica campestris</name>
    <name type="common">Field mustard</name>
    <dbReference type="NCBI Taxonomy" id="3711"/>
    <lineage>
        <taxon>Eukaryota</taxon>
        <taxon>Viridiplantae</taxon>
        <taxon>Streptophyta</taxon>
        <taxon>Embryophyta</taxon>
        <taxon>Tracheophyta</taxon>
        <taxon>Spermatophyta</taxon>
        <taxon>Magnoliopsida</taxon>
        <taxon>eudicotyledons</taxon>
        <taxon>Gunneridae</taxon>
        <taxon>Pentapetalae</taxon>
        <taxon>rosids</taxon>
        <taxon>malvids</taxon>
        <taxon>Brassicales</taxon>
        <taxon>Brassicaceae</taxon>
        <taxon>Brassiceae</taxon>
        <taxon>Brassica</taxon>
    </lineage>
</organism>
<accession>M4D0W4</accession>
<name>M4D0W4_BRACM</name>
<feature type="region of interest" description="Disordered" evidence="1">
    <location>
        <begin position="1"/>
        <end position="37"/>
    </location>
</feature>
<sequence length="117" mass="13260">MKGIGATCTSVSGKAEHRRRHKKKADDGASNFSPLRQRKRKTVLADLELLSSASPVKLSDAAAAAAHLAGFDGEDNTMRLRRLHLVYKEKTKKKEKNLKFETKWRRRVLPTRHVARK</sequence>
<dbReference type="EnsemblPlants" id="Bra010113.1">
    <property type="protein sequence ID" value="Bra010113.1-P"/>
    <property type="gene ID" value="Bra010113"/>
</dbReference>
<protein>
    <submittedName>
        <fullName evidence="2">Uncharacterized protein</fullName>
    </submittedName>
</protein>
<dbReference type="AlphaFoldDB" id="M4D0W4"/>
<reference evidence="2" key="3">
    <citation type="submission" date="2023-03" db="UniProtKB">
        <authorList>
            <consortium name="EnsemblPlants"/>
        </authorList>
    </citation>
    <scope>IDENTIFICATION</scope>
    <source>
        <strain evidence="2">cv. Chiifu-401-42</strain>
    </source>
</reference>
<dbReference type="InParanoid" id="M4D0W4"/>
<evidence type="ECO:0000256" key="1">
    <source>
        <dbReference type="SAM" id="MobiDB-lite"/>
    </source>
</evidence>
<dbReference type="HOGENOM" id="CLU_2088231_0_0_1"/>
<evidence type="ECO:0000313" key="3">
    <source>
        <dbReference type="Proteomes" id="UP000011750"/>
    </source>
</evidence>
<keyword evidence="3" id="KW-1185">Reference proteome</keyword>
<reference evidence="2 3" key="2">
    <citation type="journal article" date="2018" name="Hortic Res">
        <title>Improved Brassica rapa reference genome by single-molecule sequencing and chromosome conformation capture technologies.</title>
        <authorList>
            <person name="Zhang L."/>
            <person name="Cai X."/>
            <person name="Wu J."/>
            <person name="Liu M."/>
            <person name="Grob S."/>
            <person name="Cheng F."/>
            <person name="Liang J."/>
            <person name="Cai C."/>
            <person name="Liu Z."/>
            <person name="Liu B."/>
            <person name="Wang F."/>
            <person name="Li S."/>
            <person name="Liu F."/>
            <person name="Li X."/>
            <person name="Cheng L."/>
            <person name="Yang W."/>
            <person name="Li M.H."/>
            <person name="Grossniklaus U."/>
            <person name="Zheng H."/>
            <person name="Wang X."/>
        </authorList>
    </citation>
    <scope>NUCLEOTIDE SEQUENCE [LARGE SCALE GENOMIC DNA]</scope>
    <source>
        <strain evidence="2 3">cv. Chiifu-401-42</strain>
    </source>
</reference>
<dbReference type="Gramene" id="Bra010113.1">
    <property type="protein sequence ID" value="Bra010113.1-P"/>
    <property type="gene ID" value="Bra010113"/>
</dbReference>
<evidence type="ECO:0000313" key="2">
    <source>
        <dbReference type="EnsemblPlants" id="Bra010113.1-P"/>
    </source>
</evidence>
<reference evidence="2 3" key="1">
    <citation type="journal article" date="2011" name="Nat. Genet.">
        <title>The genome of the mesopolyploid crop species Brassica rapa.</title>
        <authorList>
            <consortium name="Brassica rapa Genome Sequencing Project Consortium"/>
            <person name="Wang X."/>
            <person name="Wang H."/>
            <person name="Wang J."/>
            <person name="Sun R."/>
            <person name="Wu J."/>
            <person name="Liu S."/>
            <person name="Bai Y."/>
            <person name="Mun J.H."/>
            <person name="Bancroft I."/>
            <person name="Cheng F."/>
            <person name="Huang S."/>
            <person name="Li X."/>
            <person name="Hua W."/>
            <person name="Wang J."/>
            <person name="Wang X."/>
            <person name="Freeling M."/>
            <person name="Pires J.C."/>
            <person name="Paterson A.H."/>
            <person name="Chalhoub B."/>
            <person name="Wang B."/>
            <person name="Hayward A."/>
            <person name="Sharpe A.G."/>
            <person name="Park B.S."/>
            <person name="Weisshaar B."/>
            <person name="Liu B."/>
            <person name="Li B."/>
            <person name="Liu B."/>
            <person name="Tong C."/>
            <person name="Song C."/>
            <person name="Duran C."/>
            <person name="Peng C."/>
            <person name="Geng C."/>
            <person name="Koh C."/>
            <person name="Lin C."/>
            <person name="Edwards D."/>
            <person name="Mu D."/>
            <person name="Shen D."/>
            <person name="Soumpourou E."/>
            <person name="Li F."/>
            <person name="Fraser F."/>
            <person name="Conant G."/>
            <person name="Lassalle G."/>
            <person name="King G.J."/>
            <person name="Bonnema G."/>
            <person name="Tang H."/>
            <person name="Wang H."/>
            <person name="Belcram H."/>
            <person name="Zhou H."/>
            <person name="Hirakawa H."/>
            <person name="Abe H."/>
            <person name="Guo H."/>
            <person name="Wang H."/>
            <person name="Jin H."/>
            <person name="Parkin I.A."/>
            <person name="Batley J."/>
            <person name="Kim J.S."/>
            <person name="Just J."/>
            <person name="Li J."/>
            <person name="Xu J."/>
            <person name="Deng J."/>
            <person name="Kim J.A."/>
            <person name="Li J."/>
            <person name="Yu J."/>
            <person name="Meng J."/>
            <person name="Wang J."/>
            <person name="Min J."/>
            <person name="Poulain J."/>
            <person name="Wang J."/>
            <person name="Hatakeyama K."/>
            <person name="Wu K."/>
            <person name="Wang L."/>
            <person name="Fang L."/>
            <person name="Trick M."/>
            <person name="Links M.G."/>
            <person name="Zhao M."/>
            <person name="Jin M."/>
            <person name="Ramchiary N."/>
            <person name="Drou N."/>
            <person name="Berkman P.J."/>
            <person name="Cai Q."/>
            <person name="Huang Q."/>
            <person name="Li R."/>
            <person name="Tabata S."/>
            <person name="Cheng S."/>
            <person name="Zhang S."/>
            <person name="Zhang S."/>
            <person name="Huang S."/>
            <person name="Sato S."/>
            <person name="Sun S."/>
            <person name="Kwon S.J."/>
            <person name="Choi S.R."/>
            <person name="Lee T.H."/>
            <person name="Fan W."/>
            <person name="Zhao X."/>
            <person name="Tan X."/>
            <person name="Xu X."/>
            <person name="Wang Y."/>
            <person name="Qiu Y."/>
            <person name="Yin Y."/>
            <person name="Li Y."/>
            <person name="Du Y."/>
            <person name="Liao Y."/>
            <person name="Lim Y."/>
            <person name="Narusaka Y."/>
            <person name="Wang Y."/>
            <person name="Wang Z."/>
            <person name="Li Z."/>
            <person name="Wang Z."/>
            <person name="Xiong Z."/>
            <person name="Zhang Z."/>
        </authorList>
    </citation>
    <scope>NUCLEOTIDE SEQUENCE [LARGE SCALE GENOMIC DNA]</scope>
    <source>
        <strain evidence="2 3">cv. Chiifu-401-42</strain>
    </source>
</reference>
<proteinExistence type="predicted"/>
<dbReference type="Proteomes" id="UP000011750">
    <property type="component" value="Chromosome A06"/>
</dbReference>